<dbReference type="GO" id="GO:0006654">
    <property type="term" value="P:phosphatidic acid biosynthetic process"/>
    <property type="evidence" value="ECO:0007669"/>
    <property type="project" value="TreeGrafter"/>
</dbReference>
<sequence>MRISKIIRCLPQVPACYRDSKKYEHVDLETAYARCQVWSRRALDAMGYRLKVSGLENAEDKHGVLFVSNHQGTLDPVLILASCPVPLSFISKKENESLPLLGRWATDIQSIHFDRETREGNVHMLRETMRYLRAGKNLLLFAEGTRSKSDQMNPFKKNSLQAAVMSRATIVPVTLNFAYDLGGAKEAHRVLKIHYGTPITYQDYREKDEAQLRLYVQAKIEQYIEH</sequence>
<evidence type="ECO:0000256" key="3">
    <source>
        <dbReference type="ARBA" id="ARBA00022679"/>
    </source>
</evidence>
<evidence type="ECO:0000313" key="8">
    <source>
        <dbReference type="Proteomes" id="UP000539953"/>
    </source>
</evidence>
<keyword evidence="5 7" id="KW-0012">Acyltransferase</keyword>
<gene>
    <name evidence="7" type="ORF">HNQ47_000357</name>
</gene>
<comment type="caution">
    <text evidence="7">The sequence shown here is derived from an EMBL/GenBank/DDBJ whole genome shotgun (WGS) entry which is preliminary data.</text>
</comment>
<protein>
    <submittedName>
        <fullName evidence="7">1-acyl-sn-glycerol-3-phosphate acyltransferase</fullName>
        <ecNumber evidence="7">2.3.1.51</ecNumber>
    </submittedName>
</protein>
<dbReference type="PANTHER" id="PTHR10434">
    <property type="entry name" value="1-ACYL-SN-GLYCEROL-3-PHOSPHATE ACYLTRANSFERASE"/>
    <property type="match status" value="1"/>
</dbReference>
<dbReference type="InterPro" id="IPR002123">
    <property type="entry name" value="Plipid/glycerol_acylTrfase"/>
</dbReference>
<keyword evidence="3 7" id="KW-0808">Transferase</keyword>
<keyword evidence="2" id="KW-0444">Lipid biosynthesis</keyword>
<dbReference type="EMBL" id="JACHHK010000001">
    <property type="protein sequence ID" value="MBB5182354.1"/>
    <property type="molecule type" value="Genomic_DNA"/>
</dbReference>
<dbReference type="Proteomes" id="UP000539953">
    <property type="component" value="Unassembled WGS sequence"/>
</dbReference>
<organism evidence="7 8">
    <name type="scientific">Catenisphaera adipataccumulans</name>
    <dbReference type="NCBI Taxonomy" id="700500"/>
    <lineage>
        <taxon>Bacteria</taxon>
        <taxon>Bacillati</taxon>
        <taxon>Bacillota</taxon>
        <taxon>Erysipelotrichia</taxon>
        <taxon>Erysipelotrichales</taxon>
        <taxon>Erysipelotrichaceae</taxon>
        <taxon>Catenisphaera</taxon>
    </lineage>
</organism>
<evidence type="ECO:0000256" key="2">
    <source>
        <dbReference type="ARBA" id="ARBA00022516"/>
    </source>
</evidence>
<dbReference type="SMART" id="SM00563">
    <property type="entry name" value="PlsC"/>
    <property type="match status" value="1"/>
</dbReference>
<dbReference type="PANTHER" id="PTHR10434:SF64">
    <property type="entry name" value="1-ACYL-SN-GLYCEROL-3-PHOSPHATE ACYLTRANSFERASE-RELATED"/>
    <property type="match status" value="1"/>
</dbReference>
<dbReference type="CDD" id="cd07989">
    <property type="entry name" value="LPLAT_AGPAT-like"/>
    <property type="match status" value="1"/>
</dbReference>
<dbReference type="Pfam" id="PF01553">
    <property type="entry name" value="Acyltransferase"/>
    <property type="match status" value="1"/>
</dbReference>
<dbReference type="EC" id="2.3.1.51" evidence="7"/>
<accession>A0A7W8CWN9</accession>
<comment type="pathway">
    <text evidence="1">Lipid metabolism.</text>
</comment>
<evidence type="ECO:0000259" key="6">
    <source>
        <dbReference type="SMART" id="SM00563"/>
    </source>
</evidence>
<dbReference type="GO" id="GO:0003841">
    <property type="term" value="F:1-acylglycerol-3-phosphate O-acyltransferase activity"/>
    <property type="evidence" value="ECO:0007669"/>
    <property type="project" value="UniProtKB-EC"/>
</dbReference>
<dbReference type="SUPFAM" id="SSF69593">
    <property type="entry name" value="Glycerol-3-phosphate (1)-acyltransferase"/>
    <property type="match status" value="1"/>
</dbReference>
<keyword evidence="8" id="KW-1185">Reference proteome</keyword>
<keyword evidence="4" id="KW-0443">Lipid metabolism</keyword>
<feature type="domain" description="Phospholipid/glycerol acyltransferase" evidence="6">
    <location>
        <begin position="64"/>
        <end position="178"/>
    </location>
</feature>
<proteinExistence type="predicted"/>
<dbReference type="RefSeq" id="WP_183326945.1">
    <property type="nucleotide sequence ID" value="NZ_JACHHK010000001.1"/>
</dbReference>
<evidence type="ECO:0000313" key="7">
    <source>
        <dbReference type="EMBL" id="MBB5182354.1"/>
    </source>
</evidence>
<evidence type="ECO:0000256" key="1">
    <source>
        <dbReference type="ARBA" id="ARBA00005189"/>
    </source>
</evidence>
<evidence type="ECO:0000256" key="5">
    <source>
        <dbReference type="ARBA" id="ARBA00023315"/>
    </source>
</evidence>
<dbReference type="AlphaFoldDB" id="A0A7W8CWN9"/>
<reference evidence="7 8" key="1">
    <citation type="submission" date="2020-08" db="EMBL/GenBank/DDBJ databases">
        <title>Genomic Encyclopedia of Type Strains, Phase IV (KMG-IV): sequencing the most valuable type-strain genomes for metagenomic binning, comparative biology and taxonomic classification.</title>
        <authorList>
            <person name="Goeker M."/>
        </authorList>
    </citation>
    <scope>NUCLEOTIDE SEQUENCE [LARGE SCALE GENOMIC DNA]</scope>
    <source>
        <strain evidence="7 8">DSM 25799</strain>
    </source>
</reference>
<name>A0A7W8CWN9_9FIRM</name>
<evidence type="ECO:0000256" key="4">
    <source>
        <dbReference type="ARBA" id="ARBA00023098"/>
    </source>
</evidence>